<dbReference type="FunFam" id="3.10.20.90:FF:000069">
    <property type="entry name" value="UV excision repair protein RAD23"/>
    <property type="match status" value="1"/>
</dbReference>
<evidence type="ECO:0000256" key="3">
    <source>
        <dbReference type="ARBA" id="ARBA00022763"/>
    </source>
</evidence>
<dbReference type="GO" id="GO:0005654">
    <property type="term" value="C:nucleoplasm"/>
    <property type="evidence" value="ECO:0000318"/>
    <property type="project" value="GO_Central"/>
</dbReference>
<evidence type="ECO:0000313" key="10">
    <source>
        <dbReference type="EnsemblPlants" id="Pp3c18_16750V3.1"/>
    </source>
</evidence>
<evidence type="ECO:0000256" key="2">
    <source>
        <dbReference type="ARBA" id="ARBA00022737"/>
    </source>
</evidence>
<dbReference type="Gramene" id="Pp3c18_16750V3.1">
    <property type="protein sequence ID" value="Pp3c18_16750V3.1"/>
    <property type="gene ID" value="Pp3c18_16750"/>
</dbReference>
<dbReference type="SUPFAM" id="SSF46934">
    <property type="entry name" value="UBA-like"/>
    <property type="match status" value="1"/>
</dbReference>
<dbReference type="Gene3D" id="3.10.20.90">
    <property type="entry name" value="Phosphatidylinositol 3-kinase Catalytic Subunit, Chain A, domain 1"/>
    <property type="match status" value="1"/>
</dbReference>
<dbReference type="Gene3D" id="1.10.10.540">
    <property type="entry name" value="XPC-binding domain"/>
    <property type="match status" value="1"/>
</dbReference>
<dbReference type="GO" id="GO:0043161">
    <property type="term" value="P:proteasome-mediated ubiquitin-dependent protein catabolic process"/>
    <property type="evidence" value="ECO:0000318"/>
    <property type="project" value="GO_Central"/>
</dbReference>
<dbReference type="GO" id="GO:0006289">
    <property type="term" value="P:nucleotide-excision repair"/>
    <property type="evidence" value="ECO:0007669"/>
    <property type="project" value="UniProtKB-UniRule"/>
</dbReference>
<dbReference type="SMART" id="SM00165">
    <property type="entry name" value="UBA"/>
    <property type="match status" value="1"/>
</dbReference>
<dbReference type="PRINTS" id="PR01839">
    <property type="entry name" value="RAD23PROTEIN"/>
</dbReference>
<evidence type="ECO:0000313" key="11">
    <source>
        <dbReference type="Proteomes" id="UP000006727"/>
    </source>
</evidence>
<dbReference type="InterPro" id="IPR036353">
    <property type="entry name" value="XPC-bd_sf"/>
</dbReference>
<dbReference type="GO" id="GO:0070628">
    <property type="term" value="F:proteasome binding"/>
    <property type="evidence" value="ECO:0000318"/>
    <property type="project" value="GO_Central"/>
</dbReference>
<dbReference type="SMART" id="SM00727">
    <property type="entry name" value="STI1"/>
    <property type="match status" value="1"/>
</dbReference>
<dbReference type="AlphaFoldDB" id="A0A2K1J1D4"/>
<dbReference type="Pfam" id="PF09280">
    <property type="entry name" value="XPC-binding"/>
    <property type="match status" value="1"/>
</dbReference>
<evidence type="ECO:0000256" key="6">
    <source>
        <dbReference type="RuleBase" id="RU367049"/>
    </source>
</evidence>
<dbReference type="Proteomes" id="UP000006727">
    <property type="component" value="Chromosome 18"/>
</dbReference>
<dbReference type="InterPro" id="IPR015940">
    <property type="entry name" value="UBA"/>
</dbReference>
<proteinExistence type="inferred from homology"/>
<dbReference type="PANTHER" id="PTHR10621:SF0">
    <property type="entry name" value="UV EXCISION REPAIR PROTEIN RAD23"/>
    <property type="match status" value="1"/>
</dbReference>
<organism evidence="9">
    <name type="scientific">Physcomitrium patens</name>
    <name type="common">Spreading-leaved earth moss</name>
    <name type="synonym">Physcomitrella patens</name>
    <dbReference type="NCBI Taxonomy" id="3218"/>
    <lineage>
        <taxon>Eukaryota</taxon>
        <taxon>Viridiplantae</taxon>
        <taxon>Streptophyta</taxon>
        <taxon>Embryophyta</taxon>
        <taxon>Bryophyta</taxon>
        <taxon>Bryophytina</taxon>
        <taxon>Bryopsida</taxon>
        <taxon>Funariidae</taxon>
        <taxon>Funariales</taxon>
        <taxon>Funariaceae</taxon>
        <taxon>Physcomitrium</taxon>
    </lineage>
</organism>
<dbReference type="Gene3D" id="1.10.8.10">
    <property type="entry name" value="DNA helicase RuvA subunit, C-terminal domain"/>
    <property type="match status" value="1"/>
</dbReference>
<dbReference type="InterPro" id="IPR006636">
    <property type="entry name" value="STI1_HS-bd"/>
</dbReference>
<evidence type="ECO:0000256" key="4">
    <source>
        <dbReference type="ARBA" id="ARBA00023204"/>
    </source>
</evidence>
<dbReference type="Pfam" id="PF00240">
    <property type="entry name" value="ubiquitin"/>
    <property type="match status" value="1"/>
</dbReference>
<evidence type="ECO:0000256" key="5">
    <source>
        <dbReference type="ARBA" id="ARBA00023242"/>
    </source>
</evidence>
<evidence type="ECO:0000313" key="9">
    <source>
        <dbReference type="EMBL" id="PNR35337.1"/>
    </source>
</evidence>
<accession>A0A2K1J1D4</accession>
<dbReference type="InterPro" id="IPR004806">
    <property type="entry name" value="Rad23"/>
</dbReference>
<comment type="similarity">
    <text evidence="1 6">Belongs to the RAD23 family.</text>
</comment>
<dbReference type="SMART" id="SM00213">
    <property type="entry name" value="UBQ"/>
    <property type="match status" value="1"/>
</dbReference>
<dbReference type="GO" id="GO:0031593">
    <property type="term" value="F:polyubiquitin modification-dependent protein binding"/>
    <property type="evidence" value="ECO:0000318"/>
    <property type="project" value="GO_Central"/>
</dbReference>
<dbReference type="SUPFAM" id="SSF54236">
    <property type="entry name" value="Ubiquitin-like"/>
    <property type="match status" value="1"/>
</dbReference>
<dbReference type="InterPro" id="IPR000626">
    <property type="entry name" value="Ubiquitin-like_dom"/>
</dbReference>
<comment type="subcellular location">
    <subcellularLocation>
        <location evidence="6">Nucleus</location>
    </subcellularLocation>
    <subcellularLocation>
        <location evidence="6">Cytoplasm</location>
    </subcellularLocation>
</comment>
<dbReference type="FunFam" id="1.10.8.10:FF:000002">
    <property type="entry name" value="UV excision repair protein RAD23 homolog"/>
    <property type="match status" value="1"/>
</dbReference>
<dbReference type="Pfam" id="PF00627">
    <property type="entry name" value="UBA"/>
    <property type="match status" value="1"/>
</dbReference>
<gene>
    <name evidence="9" type="ORF">PHYPA_023237</name>
</gene>
<dbReference type="CDD" id="cd01805">
    <property type="entry name" value="Ubl_Rad23"/>
    <property type="match status" value="1"/>
</dbReference>
<feature type="domain" description="Ubiquitin-like" evidence="8">
    <location>
        <begin position="1"/>
        <end position="79"/>
    </location>
</feature>
<dbReference type="GO" id="GO:0005829">
    <property type="term" value="C:cytosol"/>
    <property type="evidence" value="ECO:0000318"/>
    <property type="project" value="GO_Central"/>
</dbReference>
<dbReference type="PANTHER" id="PTHR10621">
    <property type="entry name" value="UV EXCISION REPAIR PROTEIN RAD23"/>
    <property type="match status" value="1"/>
</dbReference>
<dbReference type="STRING" id="3218.A0A2K1J1D4"/>
<keyword evidence="2" id="KW-0677">Repeat</keyword>
<evidence type="ECO:0000256" key="1">
    <source>
        <dbReference type="ARBA" id="ARBA00009878"/>
    </source>
</evidence>
<feature type="domain" description="UBA" evidence="7">
    <location>
        <begin position="167"/>
        <end position="208"/>
    </location>
</feature>
<dbReference type="GO" id="GO:0003684">
    <property type="term" value="F:damaged DNA binding"/>
    <property type="evidence" value="ECO:0007669"/>
    <property type="project" value="UniProtKB-UniRule"/>
</dbReference>
<name>A0A2K1J1D4_PHYPA</name>
<dbReference type="InterPro" id="IPR029071">
    <property type="entry name" value="Ubiquitin-like_domsf"/>
</dbReference>
<dbReference type="PROSITE" id="PS50030">
    <property type="entry name" value="UBA"/>
    <property type="match status" value="1"/>
</dbReference>
<reference evidence="9 11" key="2">
    <citation type="journal article" date="2018" name="Plant J.">
        <title>The Physcomitrella patens chromosome-scale assembly reveals moss genome structure and evolution.</title>
        <authorList>
            <person name="Lang D."/>
            <person name="Ullrich K.K."/>
            <person name="Murat F."/>
            <person name="Fuchs J."/>
            <person name="Jenkins J."/>
            <person name="Haas F.B."/>
            <person name="Piednoel M."/>
            <person name="Gundlach H."/>
            <person name="Van Bel M."/>
            <person name="Meyberg R."/>
            <person name="Vives C."/>
            <person name="Morata J."/>
            <person name="Symeonidi A."/>
            <person name="Hiss M."/>
            <person name="Muchero W."/>
            <person name="Kamisugi Y."/>
            <person name="Saleh O."/>
            <person name="Blanc G."/>
            <person name="Decker E.L."/>
            <person name="van Gessel N."/>
            <person name="Grimwood J."/>
            <person name="Hayes R.D."/>
            <person name="Graham S.W."/>
            <person name="Gunter L.E."/>
            <person name="McDaniel S.F."/>
            <person name="Hoernstein S.N.W."/>
            <person name="Larsson A."/>
            <person name="Li F.W."/>
            <person name="Perroud P.F."/>
            <person name="Phillips J."/>
            <person name="Ranjan P."/>
            <person name="Rokshar D.S."/>
            <person name="Rothfels C.J."/>
            <person name="Schneider L."/>
            <person name="Shu S."/>
            <person name="Stevenson D.W."/>
            <person name="Thummler F."/>
            <person name="Tillich M."/>
            <person name="Villarreal Aguilar J.C."/>
            <person name="Widiez T."/>
            <person name="Wong G.K."/>
            <person name="Wymore A."/>
            <person name="Zhang Y."/>
            <person name="Zimmer A.D."/>
            <person name="Quatrano R.S."/>
            <person name="Mayer K.F.X."/>
            <person name="Goodstein D."/>
            <person name="Casacuberta J.M."/>
            <person name="Vandepoele K."/>
            <person name="Reski R."/>
            <person name="Cuming A.C."/>
            <person name="Tuskan G.A."/>
            <person name="Maumus F."/>
            <person name="Salse J."/>
            <person name="Schmutz J."/>
            <person name="Rensing S.A."/>
        </authorList>
    </citation>
    <scope>NUCLEOTIDE SEQUENCE [LARGE SCALE GENOMIC DNA]</scope>
    <source>
        <strain evidence="10 11">cv. Gransden 2004</strain>
    </source>
</reference>
<dbReference type="InParanoid" id="A0A2K1J1D4"/>
<dbReference type="InterPro" id="IPR009060">
    <property type="entry name" value="UBA-like_sf"/>
</dbReference>
<sequence length="215" mass="23142">MKISVKTLKGNHFDLQVAEDELVSSVKRKIEGSQGKDAFPCAQQLLIHQGKVLKDETTMADNKVAENGFLVVMLTKTKAAPASGGAPASSSGSAQFQALRTMVQANPQILQPMLQELGKQNPALLRLINENQAEFLRLINEAGAEGAEGGDALGQLAGGYPQSVNVTPEEREAIERLEGMGFSRALVIEAFLACDKNEQLAANYLLENANEYDDL</sequence>
<dbReference type="PaxDb" id="3218-PP1S3_105V6.1"/>
<protein>
    <recommendedName>
        <fullName evidence="6">Ubiquitin receptor RAD23</fullName>
    </recommendedName>
    <alternativeName>
        <fullName evidence="6">DNA repair protein RAD23</fullName>
    </alternativeName>
</protein>
<keyword evidence="6" id="KW-0963">Cytoplasm</keyword>
<dbReference type="GO" id="GO:0043130">
    <property type="term" value="F:ubiquitin binding"/>
    <property type="evidence" value="ECO:0000318"/>
    <property type="project" value="GO_Central"/>
</dbReference>
<keyword evidence="5 6" id="KW-0539">Nucleus</keyword>
<reference evidence="10" key="3">
    <citation type="submission" date="2020-12" db="UniProtKB">
        <authorList>
            <consortium name="EnsemblPlants"/>
        </authorList>
    </citation>
    <scope>IDENTIFICATION</scope>
</reference>
<dbReference type="EMBL" id="ABEU02000018">
    <property type="protein sequence ID" value="PNR35337.1"/>
    <property type="molecule type" value="Genomic_DNA"/>
</dbReference>
<keyword evidence="11" id="KW-1185">Reference proteome</keyword>
<evidence type="ECO:0000259" key="8">
    <source>
        <dbReference type="PROSITE" id="PS50053"/>
    </source>
</evidence>
<comment type="function">
    <text evidence="6">Multiubiquitin chain receptor involved in modulation of proteasomal degradation. Involved in nucleotide excision repair.</text>
</comment>
<keyword evidence="3 6" id="KW-0227">DNA damage</keyword>
<dbReference type="InterPro" id="IPR015360">
    <property type="entry name" value="XPC-bd"/>
</dbReference>
<dbReference type="SUPFAM" id="SSF101238">
    <property type="entry name" value="XPC-binding domain"/>
    <property type="match status" value="1"/>
</dbReference>
<reference evidence="9 11" key="1">
    <citation type="journal article" date="2008" name="Science">
        <title>The Physcomitrella genome reveals evolutionary insights into the conquest of land by plants.</title>
        <authorList>
            <person name="Rensing S."/>
            <person name="Lang D."/>
            <person name="Zimmer A."/>
            <person name="Terry A."/>
            <person name="Salamov A."/>
            <person name="Shapiro H."/>
            <person name="Nishiyama T."/>
            <person name="Perroud P.-F."/>
            <person name="Lindquist E."/>
            <person name="Kamisugi Y."/>
            <person name="Tanahashi T."/>
            <person name="Sakakibara K."/>
            <person name="Fujita T."/>
            <person name="Oishi K."/>
            <person name="Shin-I T."/>
            <person name="Kuroki Y."/>
            <person name="Toyoda A."/>
            <person name="Suzuki Y."/>
            <person name="Hashimoto A."/>
            <person name="Yamaguchi K."/>
            <person name="Sugano A."/>
            <person name="Kohara Y."/>
            <person name="Fujiyama A."/>
            <person name="Anterola A."/>
            <person name="Aoki S."/>
            <person name="Ashton N."/>
            <person name="Barbazuk W.B."/>
            <person name="Barker E."/>
            <person name="Bennetzen J."/>
            <person name="Bezanilla M."/>
            <person name="Blankenship R."/>
            <person name="Cho S.H."/>
            <person name="Dutcher S."/>
            <person name="Estelle M."/>
            <person name="Fawcett J.A."/>
            <person name="Gundlach H."/>
            <person name="Hanada K."/>
            <person name="Heyl A."/>
            <person name="Hicks K.A."/>
            <person name="Hugh J."/>
            <person name="Lohr M."/>
            <person name="Mayer K."/>
            <person name="Melkozernov A."/>
            <person name="Murata T."/>
            <person name="Nelson D."/>
            <person name="Pils B."/>
            <person name="Prigge M."/>
            <person name="Reiss B."/>
            <person name="Renner T."/>
            <person name="Rombauts S."/>
            <person name="Rushton P."/>
            <person name="Sanderfoot A."/>
            <person name="Schween G."/>
            <person name="Shiu S.-H."/>
            <person name="Stueber K."/>
            <person name="Theodoulou F.L."/>
            <person name="Tu H."/>
            <person name="Van de Peer Y."/>
            <person name="Verrier P.J."/>
            <person name="Waters E."/>
            <person name="Wood A."/>
            <person name="Yang L."/>
            <person name="Cove D."/>
            <person name="Cuming A."/>
            <person name="Hasebe M."/>
            <person name="Lucas S."/>
            <person name="Mishler D.B."/>
            <person name="Reski R."/>
            <person name="Grigoriev I."/>
            <person name="Quatrano R.S."/>
            <person name="Boore J.L."/>
        </authorList>
    </citation>
    <scope>NUCLEOTIDE SEQUENCE [LARGE SCALE GENOMIC DNA]</scope>
    <source>
        <strain evidence="10 11">cv. Gransden 2004</strain>
    </source>
</reference>
<dbReference type="EnsemblPlants" id="Pp3c18_16750V3.1">
    <property type="protein sequence ID" value="Pp3c18_16750V3.1"/>
    <property type="gene ID" value="Pp3c18_16750"/>
</dbReference>
<keyword evidence="4 6" id="KW-0234">DNA repair</keyword>
<dbReference type="PROSITE" id="PS50053">
    <property type="entry name" value="UBIQUITIN_2"/>
    <property type="match status" value="1"/>
</dbReference>
<evidence type="ECO:0000259" key="7">
    <source>
        <dbReference type="PROSITE" id="PS50030"/>
    </source>
</evidence>